<dbReference type="EMBL" id="JAPFFF010000008">
    <property type="protein sequence ID" value="KAK8884467.1"/>
    <property type="molecule type" value="Genomic_DNA"/>
</dbReference>
<feature type="transmembrane region" description="Helical" evidence="1">
    <location>
        <begin position="1348"/>
        <end position="1368"/>
    </location>
</feature>
<feature type="transmembrane region" description="Helical" evidence="1">
    <location>
        <begin position="1453"/>
        <end position="1469"/>
    </location>
</feature>
<feature type="transmembrane region" description="Helical" evidence="1">
    <location>
        <begin position="317"/>
        <end position="347"/>
    </location>
</feature>
<dbReference type="PANTHER" id="PTHR13167">
    <property type="entry name" value="PIEZO-TYPE MECHANOSENSITIVE ION CHANNEL COMPONENT"/>
    <property type="match status" value="1"/>
</dbReference>
<feature type="transmembrane region" description="Helical" evidence="1">
    <location>
        <begin position="231"/>
        <end position="255"/>
    </location>
</feature>
<feature type="transmembrane region" description="Helical" evidence="1">
    <location>
        <begin position="759"/>
        <end position="778"/>
    </location>
</feature>
<feature type="transmembrane region" description="Helical" evidence="1">
    <location>
        <begin position="1578"/>
        <end position="1600"/>
    </location>
</feature>
<feature type="transmembrane region" description="Helical" evidence="1">
    <location>
        <begin position="1995"/>
        <end position="2015"/>
    </location>
</feature>
<feature type="transmembrane region" description="Helical" evidence="1">
    <location>
        <begin position="1633"/>
        <end position="1652"/>
    </location>
</feature>
<proteinExistence type="predicted"/>
<feature type="transmembrane region" description="Helical" evidence="1">
    <location>
        <begin position="57"/>
        <end position="82"/>
    </location>
</feature>
<evidence type="ECO:0000313" key="3">
    <source>
        <dbReference type="EMBL" id="KAK8884467.1"/>
    </source>
</evidence>
<feature type="transmembrane region" description="Helical" evidence="1">
    <location>
        <begin position="359"/>
        <end position="377"/>
    </location>
</feature>
<feature type="transmembrane region" description="Helical" evidence="1">
    <location>
        <begin position="1077"/>
        <end position="1095"/>
    </location>
</feature>
<dbReference type="PANTHER" id="PTHR13167:SF25">
    <property type="entry name" value="PIEZO-TYPE MECHANOSENSITIVE ION CHANNEL COMPONENT"/>
    <property type="match status" value="1"/>
</dbReference>
<feature type="transmembrane region" description="Helical" evidence="1">
    <location>
        <begin position="723"/>
        <end position="739"/>
    </location>
</feature>
<feature type="transmembrane region" description="Helical" evidence="1">
    <location>
        <begin position="1011"/>
        <end position="1027"/>
    </location>
</feature>
<feature type="transmembrane region" description="Helical" evidence="1">
    <location>
        <begin position="1048"/>
        <end position="1071"/>
    </location>
</feature>
<keyword evidence="4" id="KW-1185">Reference proteome</keyword>
<feature type="transmembrane region" description="Helical" evidence="1">
    <location>
        <begin position="205"/>
        <end position="224"/>
    </location>
</feature>
<dbReference type="InterPro" id="IPR027272">
    <property type="entry name" value="Piezo"/>
</dbReference>
<feature type="transmembrane region" description="Helical" evidence="1">
    <location>
        <begin position="142"/>
        <end position="161"/>
    </location>
</feature>
<feature type="transmembrane region" description="Helical" evidence="1">
    <location>
        <begin position="1374"/>
        <end position="1391"/>
    </location>
</feature>
<feature type="transmembrane region" description="Helical" evidence="1">
    <location>
        <begin position="486"/>
        <end position="511"/>
    </location>
</feature>
<feature type="transmembrane region" description="Helical" evidence="1">
    <location>
        <begin position="1398"/>
        <end position="1416"/>
    </location>
</feature>
<keyword evidence="1" id="KW-0472">Membrane</keyword>
<feature type="transmembrane region" description="Helical" evidence="1">
    <location>
        <begin position="541"/>
        <end position="558"/>
    </location>
</feature>
<protein>
    <recommendedName>
        <fullName evidence="2">Piezo non-specific cation channel cap domain-containing protein</fullName>
    </recommendedName>
</protein>
<feature type="transmembrane region" description="Helical" evidence="1">
    <location>
        <begin position="182"/>
        <end position="199"/>
    </location>
</feature>
<gene>
    <name evidence="3" type="ORF">M9Y10_043578</name>
</gene>
<feature type="transmembrane region" description="Helical" evidence="1">
    <location>
        <begin position="275"/>
        <end position="296"/>
    </location>
</feature>
<feature type="transmembrane region" description="Helical" evidence="1">
    <location>
        <begin position="810"/>
        <end position="828"/>
    </location>
</feature>
<feature type="transmembrane region" description="Helical" evidence="1">
    <location>
        <begin position="676"/>
        <end position="693"/>
    </location>
</feature>
<keyword evidence="1" id="KW-0812">Transmembrane</keyword>
<feature type="transmembrane region" description="Helical" evidence="1">
    <location>
        <begin position="1540"/>
        <end position="1558"/>
    </location>
</feature>
<feature type="transmembrane region" description="Helical" evidence="1">
    <location>
        <begin position="596"/>
        <end position="612"/>
    </location>
</feature>
<organism evidence="3 4">
    <name type="scientific">Tritrichomonas musculus</name>
    <dbReference type="NCBI Taxonomy" id="1915356"/>
    <lineage>
        <taxon>Eukaryota</taxon>
        <taxon>Metamonada</taxon>
        <taxon>Parabasalia</taxon>
        <taxon>Tritrichomonadida</taxon>
        <taxon>Tritrichomonadidae</taxon>
        <taxon>Tritrichomonas</taxon>
    </lineage>
</organism>
<name>A0ABR2K037_9EUKA</name>
<feature type="transmembrane region" description="Helical" evidence="1">
    <location>
        <begin position="784"/>
        <end position="803"/>
    </location>
</feature>
<evidence type="ECO:0000313" key="4">
    <source>
        <dbReference type="Proteomes" id="UP001470230"/>
    </source>
</evidence>
<feature type="transmembrane region" description="Helical" evidence="1">
    <location>
        <begin position="896"/>
        <end position="919"/>
    </location>
</feature>
<accession>A0ABR2K037</accession>
<feature type="transmembrane region" description="Helical" evidence="1">
    <location>
        <begin position="517"/>
        <end position="534"/>
    </location>
</feature>
<evidence type="ECO:0000259" key="2">
    <source>
        <dbReference type="Pfam" id="PF12166"/>
    </source>
</evidence>
<keyword evidence="1" id="KW-1133">Transmembrane helix</keyword>
<evidence type="ECO:0000256" key="1">
    <source>
        <dbReference type="SAM" id="Phobius"/>
    </source>
</evidence>
<feature type="transmembrane region" description="Helical" evidence="1">
    <location>
        <begin position="619"/>
        <end position="642"/>
    </location>
</feature>
<sequence length="2078" mass="242148">MESSDHDRSSDNSDSFFAVSTLIESAPESERSDEAKIDIEKYHPKYLFMFLYLFDPIFLIFCAMSTTSLFGLFFLLIITTHITIINQSKKSFKGIYAILYFEILYSLLIFIIAIVCNSNPDDSLSSKIAGSNFDTIITDTPAFAIFATFLSIVLESIPISLMSHTIFKNFSDYRCNFFKKTIPKYIVDVIQCFSIAFLGSTSISFLFYPILVYFLYCTLSCTFVGRPVASFVVTCVMNAYTLLYALFQFYMVSFVGEYWDPSEAIKYEFIGTQTAKAFCIVFSSILVYTTILLLSSPGWYKNEERKVPYFMRKTSKFLLVSLCIGVLIYAIFFPNYCTILWMIIIFFISYTDIETFQKLFFPFFSFIYSLSFTLIATTQFKTLTHFQDDGRDQPFTFMKLFGMFKYVDSISQKFSFNCIGFHFLALIGQIGRVVHTEFEKKRKFKLHKYDHLDNINDSNLESQIKKVERQFFWINYWKRFKRGFAFLFNIIYRFLVFISLPVCCVVGIYSGFNKTKWIFTLFSFLFVLVVLLFLYKRCVFLFIRFVSACIILICSFYKSSDSYHCRGQENCLYFGYFEHIDEIGIAPSPDESFSEYIWPVIFAFFLSVFITYERRCLQVYYSSIVTFLIYNAIAIDFFIYVFLFDLTLFSIIYMILGFLMIATLVMHWWGLRRITILMSFIACSIQLAFYSLAQNNGTRNFLVSRISKSIIDVSSIDPPTGEIIIISFNIFFCSIVFYGNQKLKIKYIFMTFLQILRRLLQNIYFYVGWLLIFGFSLVNQYPSLIKFFFLLIFAISSVSAELFNHIRYPLLIVFSFFLISQCVFELFITDLSPLVERVLRYIGLYLTKDNELTLSTKNWTLGWQFFFILISILNLKKYEVAKPQDNYENCTIYRKLYHSMIGMFHSFLPVIVQVSLFISTTFNKTIFGLITYIFLLCSVYCIGFFGRAIIAVLILLNILFLVQYLLFLGYPRDIFNVKWWSLLDSFKGDKRDKIQKYLTFLGIYDVTKNSLIMNCISVLACAMFLQYNEVDINYQQRYNQLPQLLKGLFDFFTLYFFELSTMFILVVASLFQSIDGLIFLVCVAFFFTSYFLFGYSPSTAMSLISGATFAIHGFRVLSRIPIFEVIGNAAYIKRAFDLPFDGQSKSSGKWIAIFILQQLCRHVMKTDIYSRCRESHVKRCAYRFIRERQLRIIEKLDQSILIKKRNLEINSLNQQSQSTSVFNLSDSKIQLLNNEFKSMNKNEEKRKWYNNLYHLVVEPNLVRFIKLLATCLPINGEAGINVLTLESLTLLMKRCLNYIERNQEFHLEERERQFLLSLPPSFALQFSSISHILESQPIIDPSEYFHRYIFLLLRNIFLPFLVLISIIYLFLSPYIFGLIIFTYVICIFCSIDFKGWANAHRIFFIIVLIILCFRTVSRTDIVNDRLIIASESLTNIQTRISTLSLIGMNPNDGIGIEILLFIASVLFLINQLENVKVFNANYYYEKLMPMLPGFPMEYCYGIMDDPVRNLAMNIPQNRTIIDTMKYTMNRKCIRNTSHHVYMIIIDIISFAILLSHWTSWEGGHDEFSSGKTSDLFTINALFIFILIIHIIFFLTAYFCCLRDLNFVLFWIELIWLLFEFSMIFFYIRSMNSIFLPSCQFYIFLRILQHLIVAHKCFVGRINITYRYPLFATEWKQIRLVNYFIRFCPFVFEIQAVLLWMGRPTYISLPNFCIIRDMELQLEILICNQFDKKKEEKQKNKIRIAIGILLILLFVVIIFIPLLFLISPVGRVSYNPVLLANLQIGVGTLPPFYISTGYVRQISNDEHQELAFSSNTIIAEVAKQIHNSLFTVTFPRYSSKPFQLPNTLTNNIGGLLSSDNYDVSMYMKLDLSFEQPATVEKGVEVSLLKKSENFDSQKKAQTLLLILGTNHSLQGSFKLPRLIFAITNNNLDSPSETESSFEIIHEQTNSYGIAVDNSTIDLSFMSGSSDYTIIVYSQPVSSNKNSDVAKSVSGNFIGVYLLMVIILGIVVRELVVSMTGNLWKKRMDNPIKLYRMIVTIGMFKNAGDIETEKEMSDQFLNTLRSHEKVIEITSNSYKK</sequence>
<feature type="transmembrane region" description="Helical" evidence="1">
    <location>
        <begin position="949"/>
        <end position="970"/>
    </location>
</feature>
<feature type="transmembrane region" description="Helical" evidence="1">
    <location>
        <begin position="859"/>
        <end position="875"/>
    </location>
</feature>
<reference evidence="3 4" key="1">
    <citation type="submission" date="2024-04" db="EMBL/GenBank/DDBJ databases">
        <title>Tritrichomonas musculus Genome.</title>
        <authorList>
            <person name="Alves-Ferreira E."/>
            <person name="Grigg M."/>
            <person name="Lorenzi H."/>
            <person name="Galac M."/>
        </authorList>
    </citation>
    <scope>NUCLEOTIDE SEQUENCE [LARGE SCALE GENOMIC DNA]</scope>
    <source>
        <strain evidence="3 4">EAF2021</strain>
    </source>
</reference>
<feature type="transmembrane region" description="Helical" evidence="1">
    <location>
        <begin position="925"/>
        <end position="942"/>
    </location>
</feature>
<dbReference type="Pfam" id="PF12166">
    <property type="entry name" value="Piezo_cap"/>
    <property type="match status" value="1"/>
</dbReference>
<feature type="transmembrane region" description="Helical" evidence="1">
    <location>
        <begin position="1607"/>
        <end position="1627"/>
    </location>
</feature>
<feature type="transmembrane region" description="Helical" evidence="1">
    <location>
        <begin position="1741"/>
        <end position="1765"/>
    </location>
</feature>
<feature type="domain" description="Piezo non-specific cation channel cap" evidence="2">
    <location>
        <begin position="1816"/>
        <end position="2073"/>
    </location>
</feature>
<dbReference type="InterPro" id="IPR031334">
    <property type="entry name" value="Piezo_cap_dom"/>
</dbReference>
<dbReference type="Proteomes" id="UP001470230">
    <property type="component" value="Unassembled WGS sequence"/>
</dbReference>
<feature type="transmembrane region" description="Helical" evidence="1">
    <location>
        <begin position="648"/>
        <end position="669"/>
    </location>
</feature>
<comment type="caution">
    <text evidence="3">The sequence shown here is derived from an EMBL/GenBank/DDBJ whole genome shotgun (WGS) entry which is preliminary data.</text>
</comment>
<feature type="transmembrane region" description="Helical" evidence="1">
    <location>
        <begin position="94"/>
        <end position="115"/>
    </location>
</feature>